<dbReference type="AlphaFoldDB" id="U4L5B0"/>
<dbReference type="PRINTS" id="PR00069">
    <property type="entry name" value="ALDKETRDTASE"/>
</dbReference>
<keyword evidence="4" id="KW-1185">Reference proteome</keyword>
<evidence type="ECO:0000313" key="3">
    <source>
        <dbReference type="EMBL" id="CCX11976.1"/>
    </source>
</evidence>
<proteinExistence type="predicted"/>
<dbReference type="OrthoDB" id="2310150at2759"/>
<name>U4L5B0_PYROM</name>
<dbReference type="PANTHER" id="PTHR43364:SF4">
    <property type="entry name" value="NAD(P)-LINKED OXIDOREDUCTASE SUPERFAMILY PROTEIN"/>
    <property type="match status" value="1"/>
</dbReference>
<dbReference type="InterPro" id="IPR020471">
    <property type="entry name" value="AKR"/>
</dbReference>
<dbReference type="GO" id="GO:0016491">
    <property type="term" value="F:oxidoreductase activity"/>
    <property type="evidence" value="ECO:0007669"/>
    <property type="project" value="UniProtKB-KW"/>
</dbReference>
<protein>
    <submittedName>
        <fullName evidence="3">Similar to Aflatoxin B1 aldehyde reductase member 2 acc. no. Q8CG76</fullName>
    </submittedName>
</protein>
<dbReference type="OMA" id="NYWHGDL"/>
<gene>
    <name evidence="3" type="ORF">PCON_11570</name>
</gene>
<dbReference type="PANTHER" id="PTHR43364">
    <property type="entry name" value="NADH-SPECIFIC METHYLGLYOXAL REDUCTASE-RELATED"/>
    <property type="match status" value="1"/>
</dbReference>
<dbReference type="InterPro" id="IPR036812">
    <property type="entry name" value="NAD(P)_OxRdtase_dom_sf"/>
</dbReference>
<dbReference type="eggNOG" id="ENOG502QU2T">
    <property type="taxonomic scope" value="Eukaryota"/>
</dbReference>
<dbReference type="SUPFAM" id="SSF51430">
    <property type="entry name" value="NAD(P)-linked oxidoreductase"/>
    <property type="match status" value="1"/>
</dbReference>
<evidence type="ECO:0000259" key="2">
    <source>
        <dbReference type="Pfam" id="PF00248"/>
    </source>
</evidence>
<accession>U4L5B0</accession>
<dbReference type="Pfam" id="PF00248">
    <property type="entry name" value="Aldo_ket_red"/>
    <property type="match status" value="1"/>
</dbReference>
<feature type="domain" description="NADP-dependent oxidoreductase" evidence="2">
    <location>
        <begin position="9"/>
        <end position="315"/>
    </location>
</feature>
<evidence type="ECO:0000256" key="1">
    <source>
        <dbReference type="ARBA" id="ARBA00023002"/>
    </source>
</evidence>
<keyword evidence="1" id="KW-0560">Oxidoreductase</keyword>
<dbReference type="InterPro" id="IPR023210">
    <property type="entry name" value="NADP_OxRdtase_dom"/>
</dbReference>
<dbReference type="InterPro" id="IPR050523">
    <property type="entry name" value="AKR_Detox_Biosynth"/>
</dbReference>
<sequence>MALTTKPRVILGCMTFGNAEHGGRVTEVSEVRKIFEHFSNSGHKELDTARVYIKGEQEAFTAAAGYQDLNLEIATKIYPQFGLDHTRACIRATIEKSLSELKTDCVDIYYLHAADRNTPLEETLAACDELYREGKFKRLGISNFTAFEVAETAVLCRERGWVRPTVYQAMYNCVTRAIEKELVPACRRYGLDIVVYNPIAGGLFSGNFKPDTVPETGRFSDKNPAGKMYRGRYFHECYFSAVEMLSKEAEKQGISMLEVAFRWLLHHSALNMGARGNDGIIIGVSSLEQLTANLKALEKGPLPEDLLAKVEEAWEMVKRERVVDYWHLDLKYTYEWPKEKL</sequence>
<organism evidence="3 4">
    <name type="scientific">Pyronema omphalodes (strain CBS 100304)</name>
    <name type="common">Pyronema confluens</name>
    <dbReference type="NCBI Taxonomy" id="1076935"/>
    <lineage>
        <taxon>Eukaryota</taxon>
        <taxon>Fungi</taxon>
        <taxon>Dikarya</taxon>
        <taxon>Ascomycota</taxon>
        <taxon>Pezizomycotina</taxon>
        <taxon>Pezizomycetes</taxon>
        <taxon>Pezizales</taxon>
        <taxon>Pyronemataceae</taxon>
        <taxon>Pyronema</taxon>
    </lineage>
</organism>
<dbReference type="EMBL" id="HF935661">
    <property type="protein sequence ID" value="CCX11976.1"/>
    <property type="molecule type" value="Genomic_DNA"/>
</dbReference>
<dbReference type="Proteomes" id="UP000018144">
    <property type="component" value="Unassembled WGS sequence"/>
</dbReference>
<dbReference type="STRING" id="1076935.U4L5B0"/>
<dbReference type="Gene3D" id="3.20.20.100">
    <property type="entry name" value="NADP-dependent oxidoreductase domain"/>
    <property type="match status" value="1"/>
</dbReference>
<evidence type="ECO:0000313" key="4">
    <source>
        <dbReference type="Proteomes" id="UP000018144"/>
    </source>
</evidence>
<reference evidence="3 4" key="1">
    <citation type="journal article" date="2013" name="PLoS Genet.">
        <title>The genome and development-dependent transcriptomes of Pyronema confluens: a window into fungal evolution.</title>
        <authorList>
            <person name="Traeger S."/>
            <person name="Altegoer F."/>
            <person name="Freitag M."/>
            <person name="Gabaldon T."/>
            <person name="Kempken F."/>
            <person name="Kumar A."/>
            <person name="Marcet-Houben M."/>
            <person name="Poggeler S."/>
            <person name="Stajich J.E."/>
            <person name="Nowrousian M."/>
        </authorList>
    </citation>
    <scope>NUCLEOTIDE SEQUENCE [LARGE SCALE GENOMIC DNA]</scope>
    <source>
        <strain evidence="4">CBS 100304</strain>
        <tissue evidence="3">Vegetative mycelium</tissue>
    </source>
</reference>
<dbReference type="CDD" id="cd19075">
    <property type="entry name" value="AKR_AKR7A1-5"/>
    <property type="match status" value="1"/>
</dbReference>